<evidence type="ECO:0000313" key="1">
    <source>
        <dbReference type="EMBL" id="BCK58343.1"/>
    </source>
</evidence>
<evidence type="ECO:0000313" key="2">
    <source>
        <dbReference type="Proteomes" id="UP000516173"/>
    </source>
</evidence>
<name>A0A7G1KVY3_9NOCA</name>
<protein>
    <submittedName>
        <fullName evidence="1">Uncharacterized protein</fullName>
    </submittedName>
</protein>
<dbReference type="AlphaFoldDB" id="A0A7G1KVY3"/>
<dbReference type="KEGG" id="nwl:NWFMUON74_61150"/>
<accession>A0A7G1KVY3</accession>
<organism evidence="1 2">
    <name type="scientific">Nocardia wallacei</name>
    <dbReference type="NCBI Taxonomy" id="480035"/>
    <lineage>
        <taxon>Bacteria</taxon>
        <taxon>Bacillati</taxon>
        <taxon>Actinomycetota</taxon>
        <taxon>Actinomycetes</taxon>
        <taxon>Mycobacteriales</taxon>
        <taxon>Nocardiaceae</taxon>
        <taxon>Nocardia</taxon>
    </lineage>
</organism>
<proteinExistence type="predicted"/>
<sequence>MTPPRRQVDVHELAGTRYAFGVWIASCTCTWESAGYLKEKRAIAHLDRHIEKEAKRQ</sequence>
<keyword evidence="2" id="KW-1185">Reference proteome</keyword>
<dbReference type="Proteomes" id="UP000516173">
    <property type="component" value="Chromosome"/>
</dbReference>
<gene>
    <name evidence="1" type="ORF">NWFMUON74_61150</name>
</gene>
<reference evidence="1 2" key="1">
    <citation type="submission" date="2020-08" db="EMBL/GenBank/DDBJ databases">
        <title>Genome Sequencing of Nocardia wallacei strain FMUON74 and assembly.</title>
        <authorList>
            <person name="Toyokawa M."/>
            <person name="Uesaka K."/>
        </authorList>
    </citation>
    <scope>NUCLEOTIDE SEQUENCE [LARGE SCALE GENOMIC DNA]</scope>
    <source>
        <strain evidence="1 2">FMUON74</strain>
    </source>
</reference>
<dbReference type="EMBL" id="AP023396">
    <property type="protein sequence ID" value="BCK58343.1"/>
    <property type="molecule type" value="Genomic_DNA"/>
</dbReference>